<name>A0A3N1HKU2_9ACTN</name>
<dbReference type="SUPFAM" id="SSF75138">
    <property type="entry name" value="HprK N-terminal domain-like"/>
    <property type="match status" value="1"/>
</dbReference>
<evidence type="ECO:0000256" key="1">
    <source>
        <dbReference type="ARBA" id="ARBA00000705"/>
    </source>
</evidence>
<comment type="similarity">
    <text evidence="4 13">In the C-terminal section; belongs to the phosphate acetyltransferase and butyryltransferase family.</text>
</comment>
<evidence type="ECO:0000256" key="3">
    <source>
        <dbReference type="ARBA" id="ARBA00004989"/>
    </source>
</evidence>
<evidence type="ECO:0000256" key="13">
    <source>
        <dbReference type="PIRNR" id="PIRNR006107"/>
    </source>
</evidence>
<dbReference type="SUPFAM" id="SSF52540">
    <property type="entry name" value="P-loop containing nucleoside triphosphate hydrolases"/>
    <property type="match status" value="1"/>
</dbReference>
<feature type="domain" description="Phosphate acetyl/butaryl transferase" evidence="14">
    <location>
        <begin position="382"/>
        <end position="696"/>
    </location>
</feature>
<dbReference type="FunFam" id="3.40.50.10750:FF:000001">
    <property type="entry name" value="Phosphate acetyltransferase"/>
    <property type="match status" value="1"/>
</dbReference>
<keyword evidence="9 13" id="KW-0808">Transferase</keyword>
<dbReference type="GO" id="GO:0005737">
    <property type="term" value="C:cytoplasm"/>
    <property type="evidence" value="ECO:0007669"/>
    <property type="project" value="UniProtKB-SubCell"/>
</dbReference>
<dbReference type="InterPro" id="IPR050500">
    <property type="entry name" value="Phos_Acetyltrans/Butyryltrans"/>
</dbReference>
<dbReference type="Gene3D" id="3.40.1390.20">
    <property type="entry name" value="HprK N-terminal domain-like"/>
    <property type="match status" value="1"/>
</dbReference>
<gene>
    <name evidence="16" type="ORF">EDC03_1744</name>
</gene>
<evidence type="ECO:0000256" key="4">
    <source>
        <dbReference type="ARBA" id="ARBA00008756"/>
    </source>
</evidence>
<evidence type="ECO:0000259" key="15">
    <source>
        <dbReference type="Pfam" id="PF07085"/>
    </source>
</evidence>
<dbReference type="InterPro" id="IPR002505">
    <property type="entry name" value="PTA_PTB"/>
</dbReference>
<dbReference type="EC" id="2.3.1.8" evidence="6 13"/>
<comment type="catalytic activity">
    <reaction evidence="1 13">
        <text>acetyl-CoA + phosphate = acetyl phosphate + CoA</text>
        <dbReference type="Rhea" id="RHEA:19521"/>
        <dbReference type="ChEBI" id="CHEBI:22191"/>
        <dbReference type="ChEBI" id="CHEBI:43474"/>
        <dbReference type="ChEBI" id="CHEBI:57287"/>
        <dbReference type="ChEBI" id="CHEBI:57288"/>
        <dbReference type="EC" id="2.3.1.8"/>
    </reaction>
</comment>
<dbReference type="EMBL" id="RJKN01000004">
    <property type="protein sequence ID" value="ROP43148.1"/>
    <property type="molecule type" value="Genomic_DNA"/>
</dbReference>
<comment type="pathway">
    <text evidence="3 13">Metabolic intermediate biosynthesis; acetyl-CoA biosynthesis; acetyl-CoA from acetate: step 2/2.</text>
</comment>
<dbReference type="InParanoid" id="A0A3N1HKU2"/>
<evidence type="ECO:0000259" key="14">
    <source>
        <dbReference type="Pfam" id="PF01515"/>
    </source>
</evidence>
<dbReference type="Pfam" id="PF01515">
    <property type="entry name" value="PTA_PTB"/>
    <property type="match status" value="1"/>
</dbReference>
<evidence type="ECO:0000256" key="11">
    <source>
        <dbReference type="ARBA" id="ARBA00031108"/>
    </source>
</evidence>
<evidence type="ECO:0000256" key="7">
    <source>
        <dbReference type="ARBA" id="ARBA00021528"/>
    </source>
</evidence>
<dbReference type="InterPro" id="IPR042113">
    <property type="entry name" value="P_AcTrfase_dom1"/>
</dbReference>
<dbReference type="GO" id="GO:0006085">
    <property type="term" value="P:acetyl-CoA biosynthetic process"/>
    <property type="evidence" value="ECO:0007669"/>
    <property type="project" value="UniProtKB-UniPathway"/>
</dbReference>
<dbReference type="InterPro" id="IPR042112">
    <property type="entry name" value="P_AcTrfase_dom2"/>
</dbReference>
<evidence type="ECO:0000256" key="12">
    <source>
        <dbReference type="ARBA" id="ARBA00049955"/>
    </source>
</evidence>
<dbReference type="NCBIfam" id="NF004167">
    <property type="entry name" value="PRK05632.1"/>
    <property type="match status" value="1"/>
</dbReference>
<evidence type="ECO:0000256" key="8">
    <source>
        <dbReference type="ARBA" id="ARBA00022490"/>
    </source>
</evidence>
<dbReference type="InterPro" id="IPR027417">
    <property type="entry name" value="P-loop_NTPase"/>
</dbReference>
<evidence type="ECO:0000313" key="16">
    <source>
        <dbReference type="EMBL" id="ROP43148.1"/>
    </source>
</evidence>
<dbReference type="InterPro" id="IPR028979">
    <property type="entry name" value="Ser_kin/Pase_Hpr-like_N_sf"/>
</dbReference>
<dbReference type="SUPFAM" id="SSF53659">
    <property type="entry name" value="Isocitrate/Isopropylmalate dehydrogenase-like"/>
    <property type="match status" value="1"/>
</dbReference>
<comment type="similarity">
    <text evidence="5 13">In the N-terminal section; belongs to the CobB/CobQ family.</text>
</comment>
<dbReference type="NCBIfam" id="NF007233">
    <property type="entry name" value="PRK09653.1"/>
    <property type="match status" value="1"/>
</dbReference>
<evidence type="ECO:0000256" key="2">
    <source>
        <dbReference type="ARBA" id="ARBA00004496"/>
    </source>
</evidence>
<sequence>MASLYVASVEGETRKSTVALGVLAALRARAAATGGTVGVFRPLVRDDVGRDDVLDVLLSELADGGEVDDDTYAASVGVGYEAVRTDTGAALDEVVARYRALAARHDAVMVLGSDYTDVAGPTELTLNATVAADLALPVLLVVKALGRSPREVRAVADVARAEVEAHHAQVVGVVAARADAGALEQVVAALGAPGRDGAALPAFALPEEATLTAVGVRDLVEACDGRLVLGREEDLDDVAGGLVVAAMSMPHALEHLVDRAVVIVPGDRSEVVLGLLTAHTSATFPQLGGVVLTGGFALPDVVVRLLEGLGSTPPVVSTELGTVETAASLLAVRGRLSRRTERARAQVRAARDLFAAHVDGERLLDLAEHADVRTTTPRAFAAVLAERARSHRKHVVLPEGLEPRVLHAAAELLAGAVVDLTLLGPEQEVRQLAEEIGADVAAARVVDPATSPDRGRYAAEYARLRAHKGVTPEAADGLLVDVTRFATLMVHLGDADGMVSGAVHTTAETLRPAFEVIKTAPGRDVVSSVFLMCLPDRVLVYGDCAVNPDPDAAALADIAASSADTAEAFGVEPRVAMMSYSTGGSGSGAGVEKVVRATALVREQRPDLSVEGPIQYDAAVDAGVARTKLPDSAVAGRATVFVFPDLNTGNTTYKAVQRSAGAVAIGPVLQGLRRPVNDLSRGALVRDIVSTVVITAVQAQALDGAPSQTEEAAP</sequence>
<proteinExistence type="inferred from homology"/>
<evidence type="ECO:0000256" key="6">
    <source>
        <dbReference type="ARBA" id="ARBA00012707"/>
    </source>
</evidence>
<keyword evidence="8 13" id="KW-0963">Cytoplasm</keyword>
<dbReference type="Gene3D" id="3.40.50.10750">
    <property type="entry name" value="Isocitrate/Isopropylmalate dehydrogenase-like"/>
    <property type="match status" value="1"/>
</dbReference>
<dbReference type="InterPro" id="IPR010766">
    <property type="entry name" value="DRTGG"/>
</dbReference>
<dbReference type="Proteomes" id="UP000276232">
    <property type="component" value="Unassembled WGS sequence"/>
</dbReference>
<dbReference type="OrthoDB" id="9808984at2"/>
<comment type="caution">
    <text evidence="16">The sequence shown here is derived from an EMBL/GenBank/DDBJ whole genome shotgun (WGS) entry which is preliminary data.</text>
</comment>
<organism evidence="16 17">
    <name type="scientific">Pseudokineococcus lusitanus</name>
    <dbReference type="NCBI Taxonomy" id="763993"/>
    <lineage>
        <taxon>Bacteria</taxon>
        <taxon>Bacillati</taxon>
        <taxon>Actinomycetota</taxon>
        <taxon>Actinomycetes</taxon>
        <taxon>Kineosporiales</taxon>
        <taxon>Kineosporiaceae</taxon>
        <taxon>Pseudokineococcus</taxon>
    </lineage>
</organism>
<keyword evidence="17" id="KW-1185">Reference proteome</keyword>
<dbReference type="PANTHER" id="PTHR43356">
    <property type="entry name" value="PHOSPHATE ACETYLTRANSFERASE"/>
    <property type="match status" value="1"/>
</dbReference>
<comment type="function">
    <text evidence="12 13">Involved in acetate metabolism.</text>
</comment>
<dbReference type="FunCoup" id="A0A3N1HKU2">
    <property type="interactions" value="75"/>
</dbReference>
<protein>
    <recommendedName>
        <fullName evidence="7 13">Phosphate acetyltransferase</fullName>
        <ecNumber evidence="6 13">2.3.1.8</ecNumber>
    </recommendedName>
    <alternativeName>
        <fullName evidence="11 13">Phosphotransacetylase</fullName>
    </alternativeName>
</protein>
<dbReference type="PIRSF" id="PIRSF006107">
    <property type="entry name" value="PhpActrans_proteobac"/>
    <property type="match status" value="1"/>
</dbReference>
<dbReference type="InterPro" id="IPR004614">
    <property type="entry name" value="P_AcTrfase"/>
</dbReference>
<keyword evidence="10 13" id="KW-0012">Acyltransferase</keyword>
<reference evidence="16 17" key="1">
    <citation type="journal article" date="2015" name="Stand. Genomic Sci.">
        <title>Genomic Encyclopedia of Bacterial and Archaeal Type Strains, Phase III: the genomes of soil and plant-associated and newly described type strains.</title>
        <authorList>
            <person name="Whitman W.B."/>
            <person name="Woyke T."/>
            <person name="Klenk H.P."/>
            <person name="Zhou Y."/>
            <person name="Lilburn T.G."/>
            <person name="Beck B.J."/>
            <person name="De Vos P."/>
            <person name="Vandamme P."/>
            <person name="Eisen J.A."/>
            <person name="Garrity G."/>
            <person name="Hugenholtz P."/>
            <person name="Kyrpides N.C."/>
        </authorList>
    </citation>
    <scope>NUCLEOTIDE SEQUENCE [LARGE SCALE GENOMIC DNA]</scope>
    <source>
        <strain evidence="16 17">CECT 7306</strain>
    </source>
</reference>
<dbReference type="NCBIfam" id="TIGR00651">
    <property type="entry name" value="pta"/>
    <property type="match status" value="1"/>
</dbReference>
<dbReference type="Gene3D" id="3.40.50.10950">
    <property type="match status" value="1"/>
</dbReference>
<dbReference type="Pfam" id="PF13500">
    <property type="entry name" value="AAA_26"/>
    <property type="match status" value="1"/>
</dbReference>
<evidence type="ECO:0000256" key="5">
    <source>
        <dbReference type="ARBA" id="ARBA00009786"/>
    </source>
</evidence>
<feature type="domain" description="DRTGG" evidence="15">
    <location>
        <begin position="218"/>
        <end position="329"/>
    </location>
</feature>
<dbReference type="GO" id="GO:0008959">
    <property type="term" value="F:phosphate acetyltransferase activity"/>
    <property type="evidence" value="ECO:0007669"/>
    <property type="project" value="UniProtKB-EC"/>
</dbReference>
<dbReference type="Pfam" id="PF07085">
    <property type="entry name" value="DRTGG"/>
    <property type="match status" value="1"/>
</dbReference>
<accession>A0A3N1HKU2</accession>
<dbReference type="RefSeq" id="WP_123379850.1">
    <property type="nucleotide sequence ID" value="NZ_RJKN01000004.1"/>
</dbReference>
<dbReference type="PANTHER" id="PTHR43356:SF3">
    <property type="entry name" value="PHOSPHATE ACETYLTRANSFERASE"/>
    <property type="match status" value="1"/>
</dbReference>
<dbReference type="AlphaFoldDB" id="A0A3N1HKU2"/>
<dbReference type="UniPathway" id="UPA00340">
    <property type="reaction ID" value="UER00459"/>
</dbReference>
<evidence type="ECO:0000313" key="17">
    <source>
        <dbReference type="Proteomes" id="UP000276232"/>
    </source>
</evidence>
<comment type="subcellular location">
    <subcellularLocation>
        <location evidence="2 13">Cytoplasm</location>
    </subcellularLocation>
</comment>
<evidence type="ECO:0000256" key="9">
    <source>
        <dbReference type="ARBA" id="ARBA00022679"/>
    </source>
</evidence>
<evidence type="ECO:0000256" key="10">
    <source>
        <dbReference type="ARBA" id="ARBA00023315"/>
    </source>
</evidence>
<dbReference type="InterPro" id="IPR016475">
    <property type="entry name" value="P-Actrans_bac"/>
</dbReference>
<comment type="domain">
    <text evidence="13">The N-terminal region seems to be important for proper quaternary structure. The C-terminal region contains the substrate-binding site.</text>
</comment>